<protein>
    <submittedName>
        <fullName evidence="1">Uncharacterized protein</fullName>
    </submittedName>
</protein>
<proteinExistence type="predicted"/>
<sequence>MVRCERRLRCIRNQVDTDDPDNYDKVSKTADIEWSDVSSAVDFFAFWIINILDLSVTGIIFYLLLSI</sequence>
<name>K1PA83_MAGGI</name>
<dbReference type="AlphaFoldDB" id="K1PA83"/>
<accession>K1PA83</accession>
<evidence type="ECO:0000313" key="1">
    <source>
        <dbReference type="EMBL" id="EKC18353.1"/>
    </source>
</evidence>
<organism evidence="1">
    <name type="scientific">Magallana gigas</name>
    <name type="common">Pacific oyster</name>
    <name type="synonym">Crassostrea gigas</name>
    <dbReference type="NCBI Taxonomy" id="29159"/>
    <lineage>
        <taxon>Eukaryota</taxon>
        <taxon>Metazoa</taxon>
        <taxon>Spiralia</taxon>
        <taxon>Lophotrochozoa</taxon>
        <taxon>Mollusca</taxon>
        <taxon>Bivalvia</taxon>
        <taxon>Autobranchia</taxon>
        <taxon>Pteriomorphia</taxon>
        <taxon>Ostreida</taxon>
        <taxon>Ostreoidea</taxon>
        <taxon>Ostreidae</taxon>
        <taxon>Magallana</taxon>
    </lineage>
</organism>
<dbReference type="EMBL" id="JH816787">
    <property type="protein sequence ID" value="EKC18353.1"/>
    <property type="molecule type" value="Genomic_DNA"/>
</dbReference>
<reference evidence="1" key="1">
    <citation type="journal article" date="2012" name="Nature">
        <title>The oyster genome reveals stress adaptation and complexity of shell formation.</title>
        <authorList>
            <person name="Zhang G."/>
            <person name="Fang X."/>
            <person name="Guo X."/>
            <person name="Li L."/>
            <person name="Luo R."/>
            <person name="Xu F."/>
            <person name="Yang P."/>
            <person name="Zhang L."/>
            <person name="Wang X."/>
            <person name="Qi H."/>
            <person name="Xiong Z."/>
            <person name="Que H."/>
            <person name="Xie Y."/>
            <person name="Holland P.W."/>
            <person name="Paps J."/>
            <person name="Zhu Y."/>
            <person name="Wu F."/>
            <person name="Chen Y."/>
            <person name="Wang J."/>
            <person name="Peng C."/>
            <person name="Meng J."/>
            <person name="Yang L."/>
            <person name="Liu J."/>
            <person name="Wen B."/>
            <person name="Zhang N."/>
            <person name="Huang Z."/>
            <person name="Zhu Q."/>
            <person name="Feng Y."/>
            <person name="Mount A."/>
            <person name="Hedgecock D."/>
            <person name="Xu Z."/>
            <person name="Liu Y."/>
            <person name="Domazet-Loso T."/>
            <person name="Du Y."/>
            <person name="Sun X."/>
            <person name="Zhang S."/>
            <person name="Liu B."/>
            <person name="Cheng P."/>
            <person name="Jiang X."/>
            <person name="Li J."/>
            <person name="Fan D."/>
            <person name="Wang W."/>
            <person name="Fu W."/>
            <person name="Wang T."/>
            <person name="Wang B."/>
            <person name="Zhang J."/>
            <person name="Peng Z."/>
            <person name="Li Y."/>
            <person name="Li N."/>
            <person name="Wang J."/>
            <person name="Chen M."/>
            <person name="He Y."/>
            <person name="Tan F."/>
            <person name="Song X."/>
            <person name="Zheng Q."/>
            <person name="Huang R."/>
            <person name="Yang H."/>
            <person name="Du X."/>
            <person name="Chen L."/>
            <person name="Yang M."/>
            <person name="Gaffney P.M."/>
            <person name="Wang S."/>
            <person name="Luo L."/>
            <person name="She Z."/>
            <person name="Ming Y."/>
            <person name="Huang W."/>
            <person name="Zhang S."/>
            <person name="Huang B."/>
            <person name="Zhang Y."/>
            <person name="Qu T."/>
            <person name="Ni P."/>
            <person name="Miao G."/>
            <person name="Wang J."/>
            <person name="Wang Q."/>
            <person name="Steinberg C.E."/>
            <person name="Wang H."/>
            <person name="Li N."/>
            <person name="Qian L."/>
            <person name="Zhang G."/>
            <person name="Li Y."/>
            <person name="Yang H."/>
            <person name="Liu X."/>
            <person name="Wang J."/>
            <person name="Yin Y."/>
            <person name="Wang J."/>
        </authorList>
    </citation>
    <scope>NUCLEOTIDE SEQUENCE [LARGE SCALE GENOMIC DNA]</scope>
    <source>
        <strain evidence="1">05x7-T-G4-1.051#20</strain>
    </source>
</reference>
<dbReference type="InParanoid" id="K1PA83"/>
<gene>
    <name evidence="1" type="ORF">CGI_10013157</name>
</gene>
<dbReference type="HOGENOM" id="CLU_2814936_0_0_1"/>